<comment type="caution">
    <text evidence="3">The sequence shown here is derived from an EMBL/GenBank/DDBJ whole genome shotgun (WGS) entry which is preliminary data.</text>
</comment>
<keyword evidence="2" id="KW-0812">Transmembrane</keyword>
<feature type="region of interest" description="Disordered" evidence="1">
    <location>
        <begin position="104"/>
        <end position="128"/>
    </location>
</feature>
<accession>A0AAN9SZA3</accession>
<keyword evidence="2" id="KW-1133">Transmembrane helix</keyword>
<proteinExistence type="predicted"/>
<feature type="transmembrane region" description="Helical" evidence="2">
    <location>
        <begin position="186"/>
        <end position="204"/>
    </location>
</feature>
<keyword evidence="4" id="KW-1185">Reference proteome</keyword>
<dbReference type="Proteomes" id="UP001386955">
    <property type="component" value="Unassembled WGS sequence"/>
</dbReference>
<gene>
    <name evidence="3" type="ORF">VNO78_02319</name>
</gene>
<sequence length="222" mass="25228">MKNFQRKGKGKETEELYDRFKDLEQEWEAFKESKPTKVSHKHILPSNQTIHKYSPRELMFNLQRESPSPTENVTRVNDVAVQEILQERREAIQRGKLKGRRLFQDESSTNEERSMSFYNSEDESSGTEGVHHCCNRQFSNPSSSSSSCLVADHKDIKVVANLIPMIAEIRVVDANVDRRGNGRTSYAVFLGGVAIILLLIAMFLRSAKSAGADDYHLILVPT</sequence>
<evidence type="ECO:0000256" key="2">
    <source>
        <dbReference type="SAM" id="Phobius"/>
    </source>
</evidence>
<organism evidence="3 4">
    <name type="scientific">Psophocarpus tetragonolobus</name>
    <name type="common">Winged bean</name>
    <name type="synonym">Dolichos tetragonolobus</name>
    <dbReference type="NCBI Taxonomy" id="3891"/>
    <lineage>
        <taxon>Eukaryota</taxon>
        <taxon>Viridiplantae</taxon>
        <taxon>Streptophyta</taxon>
        <taxon>Embryophyta</taxon>
        <taxon>Tracheophyta</taxon>
        <taxon>Spermatophyta</taxon>
        <taxon>Magnoliopsida</taxon>
        <taxon>eudicotyledons</taxon>
        <taxon>Gunneridae</taxon>
        <taxon>Pentapetalae</taxon>
        <taxon>rosids</taxon>
        <taxon>fabids</taxon>
        <taxon>Fabales</taxon>
        <taxon>Fabaceae</taxon>
        <taxon>Papilionoideae</taxon>
        <taxon>50 kb inversion clade</taxon>
        <taxon>NPAAA clade</taxon>
        <taxon>indigoferoid/millettioid clade</taxon>
        <taxon>Phaseoleae</taxon>
        <taxon>Psophocarpus</taxon>
    </lineage>
</organism>
<dbReference type="AlphaFoldDB" id="A0AAN9SZA3"/>
<evidence type="ECO:0000313" key="4">
    <source>
        <dbReference type="Proteomes" id="UP001386955"/>
    </source>
</evidence>
<evidence type="ECO:0000256" key="1">
    <source>
        <dbReference type="SAM" id="MobiDB-lite"/>
    </source>
</evidence>
<evidence type="ECO:0000313" key="3">
    <source>
        <dbReference type="EMBL" id="KAK7411004.1"/>
    </source>
</evidence>
<dbReference type="EMBL" id="JAYMYS010000001">
    <property type="protein sequence ID" value="KAK7411004.1"/>
    <property type="molecule type" value="Genomic_DNA"/>
</dbReference>
<keyword evidence="2" id="KW-0472">Membrane</keyword>
<protein>
    <submittedName>
        <fullName evidence="3">Uncharacterized protein</fullName>
    </submittedName>
</protein>
<name>A0AAN9SZA3_PSOTE</name>
<reference evidence="3 4" key="1">
    <citation type="submission" date="2024-01" db="EMBL/GenBank/DDBJ databases">
        <title>The genomes of 5 underutilized Papilionoideae crops provide insights into root nodulation and disease resistanc.</title>
        <authorList>
            <person name="Jiang F."/>
        </authorList>
    </citation>
    <scope>NUCLEOTIDE SEQUENCE [LARGE SCALE GENOMIC DNA]</scope>
    <source>
        <strain evidence="3">DUOXIRENSHENG_FW03</strain>
        <tissue evidence="3">Leaves</tissue>
    </source>
</reference>